<dbReference type="RefSeq" id="WP_081530400.1">
    <property type="nucleotide sequence ID" value="NZ_NBEB01000038.1"/>
</dbReference>
<organism evidence="1 2">
    <name type="scientific">Ligilactobacillus salivarius</name>
    <dbReference type="NCBI Taxonomy" id="1624"/>
    <lineage>
        <taxon>Bacteria</taxon>
        <taxon>Bacillati</taxon>
        <taxon>Bacillota</taxon>
        <taxon>Bacilli</taxon>
        <taxon>Lactobacillales</taxon>
        <taxon>Lactobacillaceae</taxon>
        <taxon>Ligilactobacillus</taxon>
    </lineage>
</organism>
<reference evidence="1 2" key="1">
    <citation type="submission" date="2017-03" db="EMBL/GenBank/DDBJ databases">
        <title>Phylogenomics and comparative genomics of Lactobacillus salivarius, a mammalian gut commensal.</title>
        <authorList>
            <person name="Harris H.M."/>
        </authorList>
    </citation>
    <scope>NUCLEOTIDE SEQUENCE [LARGE SCALE GENOMIC DNA]</scope>
    <source>
        <strain evidence="1 2">LMG 14477</strain>
    </source>
</reference>
<dbReference type="EMBL" id="NBEB01000038">
    <property type="protein sequence ID" value="OQQ84892.1"/>
    <property type="molecule type" value="Genomic_DNA"/>
</dbReference>
<comment type="caution">
    <text evidence="1">The sequence shown here is derived from an EMBL/GenBank/DDBJ whole genome shotgun (WGS) entry which is preliminary data.</text>
</comment>
<gene>
    <name evidence="1" type="ORF">B6U60_03490</name>
</gene>
<dbReference type="Proteomes" id="UP000192638">
    <property type="component" value="Unassembled WGS sequence"/>
</dbReference>
<accession>A0A1V9QVH8</accession>
<dbReference type="AlphaFoldDB" id="A0A1V9QVH8"/>
<dbReference type="InterPro" id="IPR053916">
    <property type="entry name" value="DUF6978"/>
</dbReference>
<name>A0A1V9QVH8_9LACO</name>
<protein>
    <submittedName>
        <fullName evidence="1">Uncharacterized protein</fullName>
    </submittedName>
</protein>
<evidence type="ECO:0000313" key="1">
    <source>
        <dbReference type="EMBL" id="OQQ84892.1"/>
    </source>
</evidence>
<evidence type="ECO:0000313" key="2">
    <source>
        <dbReference type="Proteomes" id="UP000192638"/>
    </source>
</evidence>
<dbReference type="Pfam" id="PF22398">
    <property type="entry name" value="DUF6978"/>
    <property type="match status" value="1"/>
</dbReference>
<sequence>MEFNKEVFKIDNQLIQELLDCLKKIVDSSKNIDIPKFGSKGRLNLSGTNYDFYFDLNRSGHRLPKCTFQLRERNHKGDILFRFDLIGKEHPNPKGNYPYSGQLIGCPHVHFATYKDYGIGVALPLSDPLVRLNIPESELNNLVLCLKKTLVRLNVANVESFAYTENTMLDV</sequence>
<proteinExistence type="predicted"/>